<protein>
    <recommendedName>
        <fullName evidence="4">DUF11 domain-containing protein</fullName>
    </recommendedName>
</protein>
<feature type="signal peptide" evidence="1">
    <location>
        <begin position="1"/>
        <end position="19"/>
    </location>
</feature>
<dbReference type="RefSeq" id="WP_322473365.1">
    <property type="nucleotide sequence ID" value="NZ_JBHRZG010000007.1"/>
</dbReference>
<proteinExistence type="predicted"/>
<evidence type="ECO:0000313" key="3">
    <source>
        <dbReference type="Proteomes" id="UP001595803"/>
    </source>
</evidence>
<evidence type="ECO:0000313" key="2">
    <source>
        <dbReference type="EMBL" id="MFC3832583.1"/>
    </source>
</evidence>
<comment type="caution">
    <text evidence="2">The sequence shown here is derived from an EMBL/GenBank/DDBJ whole genome shotgun (WGS) entry which is preliminary data.</text>
</comment>
<evidence type="ECO:0000256" key="1">
    <source>
        <dbReference type="SAM" id="SignalP"/>
    </source>
</evidence>
<dbReference type="PIRSF" id="PIRSF014979">
    <property type="entry name" value="UCP014979"/>
    <property type="match status" value="1"/>
</dbReference>
<gene>
    <name evidence="2" type="ORF">ACFOSB_06900</name>
</gene>
<dbReference type="EMBL" id="JBHRZG010000007">
    <property type="protein sequence ID" value="MFC3832583.1"/>
    <property type="molecule type" value="Genomic_DNA"/>
</dbReference>
<feature type="chain" id="PRO_5046556096" description="DUF11 domain-containing protein" evidence="1">
    <location>
        <begin position="20"/>
        <end position="165"/>
    </location>
</feature>
<keyword evidence="1" id="KW-0732">Signal</keyword>
<evidence type="ECO:0008006" key="4">
    <source>
        <dbReference type="Google" id="ProtNLM"/>
    </source>
</evidence>
<dbReference type="Proteomes" id="UP001595803">
    <property type="component" value="Unassembled WGS sequence"/>
</dbReference>
<dbReference type="InterPro" id="IPR014468">
    <property type="entry name" value="UCP014979"/>
</dbReference>
<keyword evidence="3" id="KW-1185">Reference proteome</keyword>
<accession>A0ABV7Z5N8</accession>
<organism evidence="2 3">
    <name type="scientific">Deinococcus rufus</name>
    <dbReference type="NCBI Taxonomy" id="2136097"/>
    <lineage>
        <taxon>Bacteria</taxon>
        <taxon>Thermotogati</taxon>
        <taxon>Deinococcota</taxon>
        <taxon>Deinococci</taxon>
        <taxon>Deinococcales</taxon>
        <taxon>Deinococcaceae</taxon>
        <taxon>Deinococcus</taxon>
    </lineage>
</organism>
<sequence length="165" mass="17504">MKPLTSALLITLGTGTVLAQTASPIALTLTLFAVKSVTVDGKVTERLTANPGNVLPGDLLSQVVTVRNTGNTAVKNIPVTLPVPKNTVYVAPEASMAVTRTEYSIDGGKSFAAAPMKKTVTVTENGRSVTREVEVKPNEYTAVRWFVSELGAGQTMKLGYRIQVK</sequence>
<reference evidence="3" key="1">
    <citation type="journal article" date="2019" name="Int. J. Syst. Evol. Microbiol.">
        <title>The Global Catalogue of Microorganisms (GCM) 10K type strain sequencing project: providing services to taxonomists for standard genome sequencing and annotation.</title>
        <authorList>
            <consortium name="The Broad Institute Genomics Platform"/>
            <consortium name="The Broad Institute Genome Sequencing Center for Infectious Disease"/>
            <person name="Wu L."/>
            <person name="Ma J."/>
        </authorList>
    </citation>
    <scope>NUCLEOTIDE SEQUENCE [LARGE SCALE GENOMIC DNA]</scope>
    <source>
        <strain evidence="3">CCTCC AB 2017081</strain>
    </source>
</reference>
<name>A0ABV7Z5N8_9DEIO</name>